<feature type="compositionally biased region" description="Basic and acidic residues" evidence="1">
    <location>
        <begin position="461"/>
        <end position="475"/>
    </location>
</feature>
<dbReference type="PANTHER" id="PTHR33472:SF24">
    <property type="entry name" value="VEGETATIVE CELL WALL PROTEIN GP1-LIKE"/>
    <property type="match status" value="1"/>
</dbReference>
<feature type="compositionally biased region" description="Polar residues" evidence="1">
    <location>
        <begin position="203"/>
        <end position="220"/>
    </location>
</feature>
<sequence length="598" mass="65480">MEEQRQQFRLQLPWLYAATTAPHPAADPQPSRLPVQAQAPTQPTATVPEQRPPFQPVEIALSQPPPPPAQVPQRTEPYVPSQSHATQTPASSVPPSPTRGANKSNVTSQPASPPRPTTQTRDAAQVKSLSRVATQLRAASVPPKTINQTASQPQSPSRLMPKGQLSLQPFSPLQTEGQVQPMAASVSRPTSPKKLPAMAQETPLLSSSNTPPVSTSQQQEPKPAVSLSLSQELEPKTPTISKTVPKSGNQTPTENTYQTGAVSAQSIHASGLATNVEPISKATQEKPAANEKSDSKSASADRPDLLSESEKRWKEIDGKKDIQELMKEEKTEGKNVAEEEMKKEEIKQTLTTSRSNGKQIKIVSTTHPSVRNTPQQKPIITNRKWPTLHKEIREDISNFVDKLTAKQPTDERSVSIITVAGDNRGATMHLCAESAKKNGSVNIHRGYKPNPDENPETITDDEGRSEGRESAKAMTKENQATNVYTNNNTQSINNSILLDSSVNERSPGVELSFSHQPAENTKYSTKSEPLERRMAEFNITPAKNLTYEPTVKRRCLRGLFMESSESDPDDPKKPRRHGCRYSCGERSKDKDIGGSSEQ</sequence>
<name>A0A1Q3CAL4_CEPFO</name>
<dbReference type="InParanoid" id="A0A1Q3CAL4"/>
<feature type="region of interest" description="Disordered" evidence="1">
    <location>
        <begin position="562"/>
        <end position="598"/>
    </location>
</feature>
<dbReference type="PANTHER" id="PTHR33472">
    <property type="entry name" value="OS01G0106600 PROTEIN"/>
    <property type="match status" value="1"/>
</dbReference>
<evidence type="ECO:0000313" key="3">
    <source>
        <dbReference type="Proteomes" id="UP000187406"/>
    </source>
</evidence>
<evidence type="ECO:0000313" key="2">
    <source>
        <dbReference type="EMBL" id="GAV77123.1"/>
    </source>
</evidence>
<feature type="compositionally biased region" description="Polar residues" evidence="1">
    <location>
        <begin position="38"/>
        <end position="47"/>
    </location>
</feature>
<dbReference type="OrthoDB" id="1709592at2759"/>
<feature type="compositionally biased region" description="Polar residues" evidence="1">
    <location>
        <begin position="513"/>
        <end position="526"/>
    </location>
</feature>
<dbReference type="Proteomes" id="UP000187406">
    <property type="component" value="Unassembled WGS sequence"/>
</dbReference>
<feature type="region of interest" description="Disordered" evidence="1">
    <location>
        <begin position="19"/>
        <end position="376"/>
    </location>
</feature>
<feature type="compositionally biased region" description="Polar residues" evidence="1">
    <location>
        <begin position="80"/>
        <end position="91"/>
    </location>
</feature>
<feature type="compositionally biased region" description="Basic and acidic residues" evidence="1">
    <location>
        <begin position="288"/>
        <end position="347"/>
    </location>
</feature>
<feature type="compositionally biased region" description="Basic and acidic residues" evidence="1">
    <location>
        <begin position="583"/>
        <end position="592"/>
    </location>
</feature>
<feature type="region of interest" description="Disordered" evidence="1">
    <location>
        <begin position="507"/>
        <end position="526"/>
    </location>
</feature>
<feature type="compositionally biased region" description="Polar residues" evidence="1">
    <location>
        <begin position="145"/>
        <end position="157"/>
    </location>
</feature>
<dbReference type="STRING" id="3775.A0A1Q3CAL4"/>
<comment type="caution">
    <text evidence="2">The sequence shown here is derived from an EMBL/GenBank/DDBJ whole genome shotgun (WGS) entry which is preliminary data.</text>
</comment>
<proteinExistence type="predicted"/>
<feature type="compositionally biased region" description="Polar residues" evidence="1">
    <location>
        <begin position="348"/>
        <end position="376"/>
    </location>
</feature>
<organism evidence="2 3">
    <name type="scientific">Cephalotus follicularis</name>
    <name type="common">Albany pitcher plant</name>
    <dbReference type="NCBI Taxonomy" id="3775"/>
    <lineage>
        <taxon>Eukaryota</taxon>
        <taxon>Viridiplantae</taxon>
        <taxon>Streptophyta</taxon>
        <taxon>Embryophyta</taxon>
        <taxon>Tracheophyta</taxon>
        <taxon>Spermatophyta</taxon>
        <taxon>Magnoliopsida</taxon>
        <taxon>eudicotyledons</taxon>
        <taxon>Gunneridae</taxon>
        <taxon>Pentapetalae</taxon>
        <taxon>rosids</taxon>
        <taxon>fabids</taxon>
        <taxon>Oxalidales</taxon>
        <taxon>Cephalotaceae</taxon>
        <taxon>Cephalotus</taxon>
    </lineage>
</organism>
<feature type="compositionally biased region" description="Polar residues" evidence="1">
    <location>
        <begin position="117"/>
        <end position="133"/>
    </location>
</feature>
<feature type="compositionally biased region" description="Polar residues" evidence="1">
    <location>
        <begin position="238"/>
        <end position="268"/>
    </location>
</feature>
<reference evidence="3" key="1">
    <citation type="submission" date="2016-04" db="EMBL/GenBank/DDBJ databases">
        <title>Cephalotus genome sequencing.</title>
        <authorList>
            <person name="Fukushima K."/>
            <person name="Hasebe M."/>
            <person name="Fang X."/>
        </authorList>
    </citation>
    <scope>NUCLEOTIDE SEQUENCE [LARGE SCALE GENOMIC DNA]</scope>
    <source>
        <strain evidence="3">cv. St1</strain>
    </source>
</reference>
<protein>
    <submittedName>
        <fullName evidence="2">Uncharacterized protein</fullName>
    </submittedName>
</protein>
<evidence type="ECO:0000256" key="1">
    <source>
        <dbReference type="SAM" id="MobiDB-lite"/>
    </source>
</evidence>
<accession>A0A1Q3CAL4</accession>
<feature type="region of interest" description="Disordered" evidence="1">
    <location>
        <begin position="441"/>
        <end position="479"/>
    </location>
</feature>
<keyword evidence="3" id="KW-1185">Reference proteome</keyword>
<feature type="compositionally biased region" description="Polar residues" evidence="1">
    <location>
        <begin position="98"/>
        <end position="110"/>
    </location>
</feature>
<feature type="compositionally biased region" description="Polar residues" evidence="1">
    <location>
        <begin position="165"/>
        <end position="178"/>
    </location>
</feature>
<gene>
    <name evidence="2" type="ORF">CFOL_v3_20595</name>
</gene>
<dbReference type="AlphaFoldDB" id="A0A1Q3CAL4"/>
<dbReference type="EMBL" id="BDDD01001573">
    <property type="protein sequence ID" value="GAV77123.1"/>
    <property type="molecule type" value="Genomic_DNA"/>
</dbReference>